<accession>A0ABQ5KYN5</accession>
<reference evidence="2" key="1">
    <citation type="submission" date="2022-03" db="EMBL/GenBank/DDBJ databases">
        <title>Draft genome sequence of Aduncisulcus paluster, a free-living microaerophilic Fornicata.</title>
        <authorList>
            <person name="Yuyama I."/>
            <person name="Kume K."/>
            <person name="Tamura T."/>
            <person name="Inagaki Y."/>
            <person name="Hashimoto T."/>
        </authorList>
    </citation>
    <scope>NUCLEOTIDE SEQUENCE</scope>
    <source>
        <strain evidence="2">NY0171</strain>
    </source>
</reference>
<feature type="non-terminal residue" evidence="2">
    <location>
        <position position="1"/>
    </location>
</feature>
<feature type="compositionally biased region" description="Basic and acidic residues" evidence="1">
    <location>
        <begin position="75"/>
        <end position="114"/>
    </location>
</feature>
<evidence type="ECO:0000256" key="1">
    <source>
        <dbReference type="SAM" id="MobiDB-lite"/>
    </source>
</evidence>
<name>A0ABQ5KYN5_9EUKA</name>
<gene>
    <name evidence="2" type="ORF">ADUPG1_003468</name>
</gene>
<sequence>LEEKKKYAKGEEREKIRREWDRMNQEIIKYKRLKQPGSAPSVLSISESITRPGTSNDYYKSALSAIGDSPRTSRTLKEKVHLSKERKVEEEKEKNGEKKKRNEKEEFKPPEPKHKPSKPIHKPPEPKHRPIVNPVDTRPISPHYDIETPILRQHNNTGPLHEHFHIGDGIMAEQQQRAREYEEKYGKIIMSWLEELNL</sequence>
<protein>
    <submittedName>
        <fullName evidence="2">Uncharacterized protein</fullName>
    </submittedName>
</protein>
<proteinExistence type="predicted"/>
<dbReference type="Proteomes" id="UP001057375">
    <property type="component" value="Unassembled WGS sequence"/>
</dbReference>
<keyword evidence="3" id="KW-1185">Reference proteome</keyword>
<feature type="compositionally biased region" description="Polar residues" evidence="1">
    <location>
        <begin position="41"/>
        <end position="58"/>
    </location>
</feature>
<feature type="region of interest" description="Disordered" evidence="1">
    <location>
        <begin position="32"/>
        <end position="139"/>
    </location>
</feature>
<evidence type="ECO:0000313" key="2">
    <source>
        <dbReference type="EMBL" id="GKT37530.1"/>
    </source>
</evidence>
<comment type="caution">
    <text evidence="2">The sequence shown here is derived from an EMBL/GenBank/DDBJ whole genome shotgun (WGS) entry which is preliminary data.</text>
</comment>
<feature type="non-terminal residue" evidence="2">
    <location>
        <position position="198"/>
    </location>
</feature>
<organism evidence="2 3">
    <name type="scientific">Aduncisulcus paluster</name>
    <dbReference type="NCBI Taxonomy" id="2918883"/>
    <lineage>
        <taxon>Eukaryota</taxon>
        <taxon>Metamonada</taxon>
        <taxon>Carpediemonas-like organisms</taxon>
        <taxon>Aduncisulcus</taxon>
    </lineage>
</organism>
<evidence type="ECO:0000313" key="3">
    <source>
        <dbReference type="Proteomes" id="UP001057375"/>
    </source>
</evidence>
<dbReference type="EMBL" id="BQXS01004764">
    <property type="protein sequence ID" value="GKT37530.1"/>
    <property type="molecule type" value="Genomic_DNA"/>
</dbReference>